<evidence type="ECO:0008006" key="4">
    <source>
        <dbReference type="Google" id="ProtNLM"/>
    </source>
</evidence>
<dbReference type="HOGENOM" id="CLU_180796_4_1_6"/>
<dbReference type="Pfam" id="PF04102">
    <property type="entry name" value="SlyX"/>
    <property type="match status" value="1"/>
</dbReference>
<dbReference type="OrthoDB" id="8606883at2"/>
<evidence type="ECO:0000313" key="1">
    <source>
        <dbReference type="EMBL" id="GAN44047.1"/>
    </source>
</evidence>
<sequence>MAATLESRLTELEVRFAFLDDAVAALSASDAERTQRLLALERAFRDIREELATLRVALGHDVREEPPPHY</sequence>
<protein>
    <recommendedName>
        <fullName evidence="4">SlyX family protein</fullName>
    </recommendedName>
</protein>
<dbReference type="EMBL" id="DF970145">
    <property type="protein sequence ID" value="GAP65043.1"/>
    <property type="molecule type" value="Genomic_DNA"/>
</dbReference>
<dbReference type="STRING" id="1475481.GCA_000953855_00335"/>
<reference evidence="1" key="1">
    <citation type="submission" date="2015-03" db="EMBL/GenBank/DDBJ databases">
        <title>Draft genome sequence of Mizugakiibacter sediminis skMP5.</title>
        <authorList>
            <person name="Watanabe T."/>
            <person name="Kojima H."/>
            <person name="Fukui M."/>
        </authorList>
    </citation>
    <scope>NUCLEOTIDE SEQUENCE</scope>
    <source>
        <strain evidence="1">SkMP5</strain>
    </source>
</reference>
<name>A0A0K8QJK6_9GAMM</name>
<gene>
    <name evidence="1" type="ORF">MBSD_0564</name>
    <name evidence="2" type="ORF">MBSD_n0331</name>
</gene>
<evidence type="ECO:0000313" key="2">
    <source>
        <dbReference type="EMBL" id="GAP65043.1"/>
    </source>
</evidence>
<dbReference type="AlphaFoldDB" id="A0A0K8QJK6"/>
<proteinExistence type="predicted"/>
<dbReference type="EMBL" id="DF952378">
    <property type="protein sequence ID" value="GAN44047.1"/>
    <property type="molecule type" value="Genomic_DNA"/>
</dbReference>
<accession>A0A0K8QJK6</accession>
<organism evidence="2">
    <name type="scientific">Mizugakiibacter sediminis</name>
    <dbReference type="NCBI Taxonomy" id="1475481"/>
    <lineage>
        <taxon>Bacteria</taxon>
        <taxon>Pseudomonadati</taxon>
        <taxon>Pseudomonadota</taxon>
        <taxon>Gammaproteobacteria</taxon>
        <taxon>Lysobacterales</taxon>
        <taxon>Rhodanobacteraceae</taxon>
        <taxon>Mizugakiibacter</taxon>
    </lineage>
</organism>
<dbReference type="InterPro" id="IPR007236">
    <property type="entry name" value="SlyX"/>
</dbReference>
<reference evidence="2" key="2">
    <citation type="submission" date="2015-08" db="EMBL/GenBank/DDBJ databases">
        <title>Complete DNA Sequence of Pseudomonas syringae pv. actinidiae, the Causal Agent of Kiwifruit Canker Disease.</title>
        <authorList>
            <person name="Rikkerink E.H.A."/>
            <person name="Fineran P.C."/>
        </authorList>
    </citation>
    <scope>NUCLEOTIDE SEQUENCE</scope>
    <source>
        <strain evidence="2">SkMP5</strain>
    </source>
</reference>
<evidence type="ECO:0000313" key="3">
    <source>
        <dbReference type="Proteomes" id="UP000253740"/>
    </source>
</evidence>
<dbReference type="Proteomes" id="UP000253740">
    <property type="component" value="Unassembled WGS sequence"/>
</dbReference>
<keyword evidence="3" id="KW-1185">Reference proteome</keyword>
<dbReference type="RefSeq" id="WP_062534477.1">
    <property type="nucleotide sequence ID" value="NZ_DF970145.1"/>
</dbReference>